<dbReference type="GO" id="GO:0031966">
    <property type="term" value="C:mitochondrial membrane"/>
    <property type="evidence" value="ECO:0007669"/>
    <property type="project" value="UniProtKB-SubCell"/>
</dbReference>
<dbReference type="PANTHER" id="PTHR45624:SF31">
    <property type="entry name" value="MITOCHONDRIAL ORNITHINE TRANSPORTER 1"/>
    <property type="match status" value="1"/>
</dbReference>
<evidence type="ECO:0000256" key="6">
    <source>
        <dbReference type="ARBA" id="ARBA00022989"/>
    </source>
</evidence>
<dbReference type="PANTHER" id="PTHR45624">
    <property type="entry name" value="MITOCHONDRIAL BASIC AMINO ACIDS TRANSPORTER-RELATED"/>
    <property type="match status" value="1"/>
</dbReference>
<dbReference type="PROSITE" id="PS50920">
    <property type="entry name" value="SOLCAR"/>
    <property type="match status" value="2"/>
</dbReference>
<organism evidence="11 12">
    <name type="scientific">Clydaea vesicula</name>
    <dbReference type="NCBI Taxonomy" id="447962"/>
    <lineage>
        <taxon>Eukaryota</taxon>
        <taxon>Fungi</taxon>
        <taxon>Fungi incertae sedis</taxon>
        <taxon>Chytridiomycota</taxon>
        <taxon>Chytridiomycota incertae sedis</taxon>
        <taxon>Chytridiomycetes</taxon>
        <taxon>Lobulomycetales</taxon>
        <taxon>Lobulomycetaceae</taxon>
        <taxon>Clydaea</taxon>
    </lineage>
</organism>
<evidence type="ECO:0000256" key="8">
    <source>
        <dbReference type="ARBA" id="ARBA00023136"/>
    </source>
</evidence>
<evidence type="ECO:0000256" key="7">
    <source>
        <dbReference type="ARBA" id="ARBA00023128"/>
    </source>
</evidence>
<feature type="repeat" description="Solcar" evidence="9">
    <location>
        <begin position="4"/>
        <end position="87"/>
    </location>
</feature>
<dbReference type="InterPro" id="IPR023395">
    <property type="entry name" value="MCP_dom_sf"/>
</dbReference>
<keyword evidence="7" id="KW-0496">Mitochondrion</keyword>
<sequence>MENKSIITDILFSSLSGMTAKLFEHPFDTVKVRLQTSNQYLNSVDCFLKTLKNENLLAFYKGLSIPLFGTIFEMSVSFTSYNYFQKKLKSYYNLKHSDQLSIKLLSLSVEFVKCNLQVQTHSSNLLSPLQLINDTVKNNGFVGLNGTLLRVSIGSAAWFGSYEIVCKYLSKNKTSKNDLNSLELMTAGAVAGMTYNAAFFPADVIKSRLQTQNSKSFIKVAKSIYSESGCKGFFRGFSITVLRSAPSSALIFSIYELLNRNLSL</sequence>
<keyword evidence="3 10" id="KW-0813">Transport</keyword>
<comment type="similarity">
    <text evidence="2 10">Belongs to the mitochondrial carrier (TC 2.A.29) family.</text>
</comment>
<dbReference type="Pfam" id="PF00153">
    <property type="entry name" value="Mito_carr"/>
    <property type="match status" value="3"/>
</dbReference>
<keyword evidence="6" id="KW-1133">Transmembrane helix</keyword>
<comment type="subcellular location">
    <subcellularLocation>
        <location evidence="1">Mitochondrion membrane</location>
        <topology evidence="1">Multi-pass membrane protein</topology>
    </subcellularLocation>
</comment>
<dbReference type="InterPro" id="IPR018108">
    <property type="entry name" value="MCP_transmembrane"/>
</dbReference>
<evidence type="ECO:0000256" key="10">
    <source>
        <dbReference type="RuleBase" id="RU000488"/>
    </source>
</evidence>
<keyword evidence="12" id="KW-1185">Reference proteome</keyword>
<dbReference type="Proteomes" id="UP001211065">
    <property type="component" value="Unassembled WGS sequence"/>
</dbReference>
<keyword evidence="5" id="KW-0677">Repeat</keyword>
<gene>
    <name evidence="11" type="ORF">HK099_006775</name>
</gene>
<proteinExistence type="inferred from homology"/>
<evidence type="ECO:0000256" key="2">
    <source>
        <dbReference type="ARBA" id="ARBA00006375"/>
    </source>
</evidence>
<name>A0AAD5TZV9_9FUNG</name>
<evidence type="ECO:0000313" key="12">
    <source>
        <dbReference type="Proteomes" id="UP001211065"/>
    </source>
</evidence>
<evidence type="ECO:0000256" key="1">
    <source>
        <dbReference type="ARBA" id="ARBA00004225"/>
    </source>
</evidence>
<dbReference type="SUPFAM" id="SSF103506">
    <property type="entry name" value="Mitochondrial carrier"/>
    <property type="match status" value="1"/>
</dbReference>
<dbReference type="GO" id="GO:0000064">
    <property type="term" value="F:L-ornithine transmembrane transporter activity"/>
    <property type="evidence" value="ECO:0007669"/>
    <property type="project" value="TreeGrafter"/>
</dbReference>
<feature type="repeat" description="Solcar" evidence="9">
    <location>
        <begin position="179"/>
        <end position="261"/>
    </location>
</feature>
<evidence type="ECO:0000256" key="3">
    <source>
        <dbReference type="ARBA" id="ARBA00022448"/>
    </source>
</evidence>
<evidence type="ECO:0000313" key="11">
    <source>
        <dbReference type="EMBL" id="KAJ3214631.1"/>
    </source>
</evidence>
<keyword evidence="8 9" id="KW-0472">Membrane</keyword>
<accession>A0AAD5TZV9</accession>
<comment type="caution">
    <text evidence="11">The sequence shown here is derived from an EMBL/GenBank/DDBJ whole genome shotgun (WGS) entry which is preliminary data.</text>
</comment>
<evidence type="ECO:0000256" key="4">
    <source>
        <dbReference type="ARBA" id="ARBA00022692"/>
    </source>
</evidence>
<dbReference type="EMBL" id="JADGJW010000604">
    <property type="protein sequence ID" value="KAJ3214631.1"/>
    <property type="molecule type" value="Genomic_DNA"/>
</dbReference>
<reference evidence="11" key="1">
    <citation type="submission" date="2020-05" db="EMBL/GenBank/DDBJ databases">
        <title>Phylogenomic resolution of chytrid fungi.</title>
        <authorList>
            <person name="Stajich J.E."/>
            <person name="Amses K."/>
            <person name="Simmons R."/>
            <person name="Seto K."/>
            <person name="Myers J."/>
            <person name="Bonds A."/>
            <person name="Quandt C.A."/>
            <person name="Barry K."/>
            <person name="Liu P."/>
            <person name="Grigoriev I."/>
            <person name="Longcore J.E."/>
            <person name="James T.Y."/>
        </authorList>
    </citation>
    <scope>NUCLEOTIDE SEQUENCE</scope>
    <source>
        <strain evidence="11">JEL0476</strain>
    </source>
</reference>
<dbReference type="InterPro" id="IPR050567">
    <property type="entry name" value="Mitochondrial_Carrier"/>
</dbReference>
<protein>
    <recommendedName>
        <fullName evidence="13">Mitochondrial carrier protein</fullName>
    </recommendedName>
</protein>
<evidence type="ECO:0008006" key="13">
    <source>
        <dbReference type="Google" id="ProtNLM"/>
    </source>
</evidence>
<keyword evidence="4 9" id="KW-0812">Transmembrane</keyword>
<dbReference type="Gene3D" id="1.50.40.10">
    <property type="entry name" value="Mitochondrial carrier domain"/>
    <property type="match status" value="2"/>
</dbReference>
<dbReference type="GO" id="GO:1990575">
    <property type="term" value="P:mitochondrial L-ornithine transmembrane transport"/>
    <property type="evidence" value="ECO:0007669"/>
    <property type="project" value="TreeGrafter"/>
</dbReference>
<evidence type="ECO:0000256" key="9">
    <source>
        <dbReference type="PROSITE-ProRule" id="PRU00282"/>
    </source>
</evidence>
<evidence type="ECO:0000256" key="5">
    <source>
        <dbReference type="ARBA" id="ARBA00022737"/>
    </source>
</evidence>
<dbReference type="AlphaFoldDB" id="A0AAD5TZV9"/>